<sequence>MPSHFSCTMCGRCCRDLRLPLSLAEAADWLRDGGETQLLCDAIPWPVEPAADDRLAAYKSRRSFPAMSGTLPLRVIVTVVAAFEGPCPHLQADLRCGAYDRRPRVCRIYPAEINPFIELQPAAKLCPPEAWDERHPVLEVEGRYANASLVATIDAFRAADIHDVEAKRRLCDVLGVRTAAVANEGFVVIAPGREAMANAIAAAMRDDEVASDAASAASWTFISNRRGTRETLVSVDAKAGAPEALPALHEYLGFQAANGD</sequence>
<protein>
    <submittedName>
        <fullName evidence="1">YkgJ family cysteine cluster protein</fullName>
    </submittedName>
</protein>
<proteinExistence type="predicted"/>
<keyword evidence="2" id="KW-1185">Reference proteome</keyword>
<evidence type="ECO:0000313" key="1">
    <source>
        <dbReference type="EMBL" id="WQD79704.1"/>
    </source>
</evidence>
<dbReference type="InterPro" id="IPR005358">
    <property type="entry name" value="Puta_zinc/iron-chelating_dom"/>
</dbReference>
<dbReference type="Proteomes" id="UP001325479">
    <property type="component" value="Chromosome"/>
</dbReference>
<accession>A0ABZ0WQM9</accession>
<gene>
    <name evidence="1" type="ORF">U0042_08495</name>
</gene>
<dbReference type="RefSeq" id="WP_232833330.1">
    <property type="nucleotide sequence ID" value="NZ_CP139965.1"/>
</dbReference>
<dbReference type="Pfam" id="PF03692">
    <property type="entry name" value="CxxCxxCC"/>
    <property type="match status" value="1"/>
</dbReference>
<dbReference type="EMBL" id="CP139965">
    <property type="protein sequence ID" value="WQD79704.1"/>
    <property type="molecule type" value="Genomic_DNA"/>
</dbReference>
<organism evidence="1 2">
    <name type="scientific">Paraburkholderia kururiensis</name>
    <dbReference type="NCBI Taxonomy" id="984307"/>
    <lineage>
        <taxon>Bacteria</taxon>
        <taxon>Pseudomonadati</taxon>
        <taxon>Pseudomonadota</taxon>
        <taxon>Betaproteobacteria</taxon>
        <taxon>Burkholderiales</taxon>
        <taxon>Burkholderiaceae</taxon>
        <taxon>Paraburkholderia</taxon>
    </lineage>
</organism>
<reference evidence="1 2" key="1">
    <citation type="submission" date="2023-12" db="EMBL/GenBank/DDBJ databases">
        <title>Genome sequencing and assembly of bacterial species from a model synthetic community.</title>
        <authorList>
            <person name="Hogle S.L."/>
        </authorList>
    </citation>
    <scope>NUCLEOTIDE SEQUENCE [LARGE SCALE GENOMIC DNA]</scope>
    <source>
        <strain evidence="1 2">HAMBI 2494</strain>
    </source>
</reference>
<name>A0ABZ0WQM9_9BURK</name>
<evidence type="ECO:0000313" key="2">
    <source>
        <dbReference type="Proteomes" id="UP001325479"/>
    </source>
</evidence>